<evidence type="ECO:0000256" key="2">
    <source>
        <dbReference type="ARBA" id="ARBA00010152"/>
    </source>
</evidence>
<dbReference type="Pfam" id="PF09809">
    <property type="entry name" value="MRP-L27"/>
    <property type="match status" value="1"/>
</dbReference>
<keyword evidence="6" id="KW-0687">Ribonucleoprotein</keyword>
<evidence type="ECO:0000256" key="6">
    <source>
        <dbReference type="ARBA" id="ARBA00023274"/>
    </source>
</evidence>
<sequence length="113" mass="12779">MNFNSLLSPFCARLSRPNPLHESIQQRFMSKYLSKAAAKRLPLNAKRAGKGYYKGKGGTKEGRLTSKGRFIVDHDKRLELIVPDLEGFKLKPYIASTASKFEPEIRRRPGQTA</sequence>
<evidence type="ECO:0000256" key="4">
    <source>
        <dbReference type="ARBA" id="ARBA00022980"/>
    </source>
</evidence>
<keyword evidence="4" id="KW-0689">Ribosomal protein</keyword>
<comment type="caution">
    <text evidence="7">The sequence shown here is derived from an EMBL/GenBank/DDBJ whole genome shotgun (WGS) entry which is preliminary data.</text>
</comment>
<evidence type="ECO:0000256" key="5">
    <source>
        <dbReference type="ARBA" id="ARBA00023128"/>
    </source>
</evidence>
<dbReference type="PANTHER" id="PTHR21338:SF0">
    <property type="entry name" value="LARGE RIBOSOMAL SUBUNIT PROTEIN ML41"/>
    <property type="match status" value="1"/>
</dbReference>
<dbReference type="GO" id="GO:0003735">
    <property type="term" value="F:structural constituent of ribosome"/>
    <property type="evidence" value="ECO:0007669"/>
    <property type="project" value="InterPro"/>
</dbReference>
<protein>
    <submittedName>
        <fullName evidence="7">Uncharacterized protein</fullName>
    </submittedName>
</protein>
<dbReference type="GO" id="GO:0006412">
    <property type="term" value="P:translation"/>
    <property type="evidence" value="ECO:0007669"/>
    <property type="project" value="TreeGrafter"/>
</dbReference>
<evidence type="ECO:0000313" key="7">
    <source>
        <dbReference type="EMBL" id="CAJ1892413.1"/>
    </source>
</evidence>
<dbReference type="Proteomes" id="UP001295423">
    <property type="component" value="Unassembled WGS sequence"/>
</dbReference>
<keyword evidence="3" id="KW-0809">Transit peptide</keyword>
<keyword evidence="8" id="KW-1185">Reference proteome</keyword>
<keyword evidence="5" id="KW-0496">Mitochondrion</keyword>
<organism evidence="7 8">
    <name type="scientific">Cylindrotheca closterium</name>
    <dbReference type="NCBI Taxonomy" id="2856"/>
    <lineage>
        <taxon>Eukaryota</taxon>
        <taxon>Sar</taxon>
        <taxon>Stramenopiles</taxon>
        <taxon>Ochrophyta</taxon>
        <taxon>Bacillariophyta</taxon>
        <taxon>Bacillariophyceae</taxon>
        <taxon>Bacillariophycidae</taxon>
        <taxon>Bacillariales</taxon>
        <taxon>Bacillariaceae</taxon>
        <taxon>Cylindrotheca</taxon>
    </lineage>
</organism>
<dbReference type="GO" id="GO:0005762">
    <property type="term" value="C:mitochondrial large ribosomal subunit"/>
    <property type="evidence" value="ECO:0007669"/>
    <property type="project" value="InterPro"/>
</dbReference>
<proteinExistence type="inferred from homology"/>
<comment type="similarity">
    <text evidence="2">Belongs to the mitochondrion-specific ribosomal protein mL41 family.</text>
</comment>
<comment type="subcellular location">
    <subcellularLocation>
        <location evidence="1">Mitochondrion</location>
    </subcellularLocation>
</comment>
<reference evidence="7" key="1">
    <citation type="submission" date="2023-08" db="EMBL/GenBank/DDBJ databases">
        <authorList>
            <person name="Audoor S."/>
            <person name="Bilcke G."/>
        </authorList>
    </citation>
    <scope>NUCLEOTIDE SEQUENCE</scope>
</reference>
<evidence type="ECO:0000256" key="1">
    <source>
        <dbReference type="ARBA" id="ARBA00004173"/>
    </source>
</evidence>
<gene>
    <name evidence="7" type="ORF">CYCCA115_LOCUS95</name>
</gene>
<name>A0AAD2C9Z7_9STRA</name>
<dbReference type="InterPro" id="IPR019189">
    <property type="entry name" value="Ribosomal_mL41"/>
</dbReference>
<dbReference type="PANTHER" id="PTHR21338">
    <property type="entry name" value="MITOCHONDRIAL RIBOSOMAL PROTEIN L41"/>
    <property type="match status" value="1"/>
</dbReference>
<dbReference type="AlphaFoldDB" id="A0AAD2C9Z7"/>
<accession>A0AAD2C9Z7</accession>
<evidence type="ECO:0000256" key="3">
    <source>
        <dbReference type="ARBA" id="ARBA00022946"/>
    </source>
</evidence>
<evidence type="ECO:0000313" key="8">
    <source>
        <dbReference type="Proteomes" id="UP001295423"/>
    </source>
</evidence>
<dbReference type="EMBL" id="CAKOGP040000001">
    <property type="protein sequence ID" value="CAJ1892413.1"/>
    <property type="molecule type" value="Genomic_DNA"/>
</dbReference>